<dbReference type="GO" id="GO:0005737">
    <property type="term" value="C:cytoplasm"/>
    <property type="evidence" value="ECO:0007669"/>
    <property type="project" value="TreeGrafter"/>
</dbReference>
<sequence length="177" mass="20102">MTEIYLVRHGESKGNKHYQETGQNFVGAGELGTDLTEKGREQIKEALEKLKTIEFCVIYSSDMIRTHESALIMASHFNLPVTTTTKLREHHVDEETSQEGAKRLSNFLAEMESKHADKKILIVTHSALIRMFLISLGFAKYEEEFPGGSIENGGFVKLSIENKTFKIEEMYKVTKKS</sequence>
<feature type="active site" description="Tele-phosphohistidine intermediate" evidence="3">
    <location>
        <position position="9"/>
    </location>
</feature>
<evidence type="ECO:0000313" key="6">
    <source>
        <dbReference type="Proteomes" id="UP000178681"/>
    </source>
</evidence>
<evidence type="ECO:0000256" key="1">
    <source>
        <dbReference type="ARBA" id="ARBA00023152"/>
    </source>
</evidence>
<dbReference type="PANTHER" id="PTHR48100">
    <property type="entry name" value="BROAD-SPECIFICITY PHOSPHATASE YOR283W-RELATED"/>
    <property type="match status" value="1"/>
</dbReference>
<accession>A0A1F5Z0L0</accession>
<feature type="binding site" evidence="4">
    <location>
        <position position="65"/>
    </location>
    <ligand>
        <name>substrate</name>
    </ligand>
</feature>
<name>A0A1F5Z0L0_9BACT</name>
<dbReference type="SMART" id="SM00855">
    <property type="entry name" value="PGAM"/>
    <property type="match status" value="1"/>
</dbReference>
<reference evidence="5 6" key="1">
    <citation type="journal article" date="2016" name="Nat. Commun.">
        <title>Thousands of microbial genomes shed light on interconnected biogeochemical processes in an aquifer system.</title>
        <authorList>
            <person name="Anantharaman K."/>
            <person name="Brown C.T."/>
            <person name="Hug L.A."/>
            <person name="Sharon I."/>
            <person name="Castelle C.J."/>
            <person name="Probst A.J."/>
            <person name="Thomas B.C."/>
            <person name="Singh A."/>
            <person name="Wilkins M.J."/>
            <person name="Karaoz U."/>
            <person name="Brodie E.L."/>
            <person name="Williams K.H."/>
            <person name="Hubbard S.S."/>
            <person name="Banfield J.F."/>
        </authorList>
    </citation>
    <scope>NUCLEOTIDE SEQUENCE [LARGE SCALE GENOMIC DNA]</scope>
</reference>
<keyword evidence="2" id="KW-0413">Isomerase</keyword>
<dbReference type="PANTHER" id="PTHR48100:SF1">
    <property type="entry name" value="HISTIDINE PHOSPHATASE FAMILY PROTEIN-RELATED"/>
    <property type="match status" value="1"/>
</dbReference>
<dbReference type="Gene3D" id="3.40.50.1240">
    <property type="entry name" value="Phosphoglycerate mutase-like"/>
    <property type="match status" value="2"/>
</dbReference>
<evidence type="ECO:0008006" key="7">
    <source>
        <dbReference type="Google" id="ProtNLM"/>
    </source>
</evidence>
<feature type="binding site" evidence="4">
    <location>
        <begin position="21"/>
        <end position="22"/>
    </location>
    <ligand>
        <name>substrate</name>
    </ligand>
</feature>
<dbReference type="InterPro" id="IPR001345">
    <property type="entry name" value="PG/BPGM_mutase_AS"/>
</dbReference>
<dbReference type="GO" id="GO:0016791">
    <property type="term" value="F:phosphatase activity"/>
    <property type="evidence" value="ECO:0007669"/>
    <property type="project" value="TreeGrafter"/>
</dbReference>
<dbReference type="STRING" id="1798377.A2872_04570"/>
<feature type="active site" description="Proton donor/acceptor" evidence="3">
    <location>
        <position position="89"/>
    </location>
</feature>
<dbReference type="Pfam" id="PF00300">
    <property type="entry name" value="His_Phos_1"/>
    <property type="match status" value="2"/>
</dbReference>
<dbReference type="InterPro" id="IPR013078">
    <property type="entry name" value="His_Pase_superF_clade-1"/>
</dbReference>
<keyword evidence="1" id="KW-0324">Glycolysis</keyword>
<protein>
    <recommendedName>
        <fullName evidence="7">Phosphoglycerate mutase</fullName>
    </recommendedName>
</protein>
<evidence type="ECO:0000256" key="4">
    <source>
        <dbReference type="PIRSR" id="PIRSR613078-2"/>
    </source>
</evidence>
<dbReference type="InterPro" id="IPR050275">
    <property type="entry name" value="PGM_Phosphatase"/>
</dbReference>
<dbReference type="PROSITE" id="PS00175">
    <property type="entry name" value="PG_MUTASE"/>
    <property type="match status" value="1"/>
</dbReference>
<dbReference type="InterPro" id="IPR029033">
    <property type="entry name" value="His_PPase_superfam"/>
</dbReference>
<proteinExistence type="predicted"/>
<dbReference type="Proteomes" id="UP000178681">
    <property type="component" value="Unassembled WGS sequence"/>
</dbReference>
<organism evidence="5 6">
    <name type="scientific">Candidatus Gottesmanbacteria bacterium RIFCSPHIGHO2_01_FULL_42_12</name>
    <dbReference type="NCBI Taxonomy" id="1798377"/>
    <lineage>
        <taxon>Bacteria</taxon>
        <taxon>Candidatus Gottesmaniibacteriota</taxon>
    </lineage>
</organism>
<evidence type="ECO:0000256" key="2">
    <source>
        <dbReference type="ARBA" id="ARBA00023235"/>
    </source>
</evidence>
<dbReference type="AlphaFoldDB" id="A0A1F5Z0L0"/>
<dbReference type="SUPFAM" id="SSF53254">
    <property type="entry name" value="Phosphoglycerate mutase-like"/>
    <property type="match status" value="1"/>
</dbReference>
<dbReference type="EMBL" id="MFJG01000031">
    <property type="protein sequence ID" value="OGG05662.1"/>
    <property type="molecule type" value="Genomic_DNA"/>
</dbReference>
<evidence type="ECO:0000313" key="5">
    <source>
        <dbReference type="EMBL" id="OGG05662.1"/>
    </source>
</evidence>
<feature type="binding site" evidence="4">
    <location>
        <begin position="8"/>
        <end position="15"/>
    </location>
    <ligand>
        <name>substrate</name>
    </ligand>
</feature>
<comment type="caution">
    <text evidence="5">The sequence shown here is derived from an EMBL/GenBank/DDBJ whole genome shotgun (WGS) entry which is preliminary data.</text>
</comment>
<evidence type="ECO:0000256" key="3">
    <source>
        <dbReference type="PIRSR" id="PIRSR613078-1"/>
    </source>
</evidence>
<dbReference type="CDD" id="cd07067">
    <property type="entry name" value="HP_PGM_like"/>
    <property type="match status" value="1"/>
</dbReference>
<gene>
    <name evidence="5" type="ORF">A2872_04570</name>
</gene>